<organism evidence="1 2">
    <name type="scientific">Stylosanthes scabra</name>
    <dbReference type="NCBI Taxonomy" id="79078"/>
    <lineage>
        <taxon>Eukaryota</taxon>
        <taxon>Viridiplantae</taxon>
        <taxon>Streptophyta</taxon>
        <taxon>Embryophyta</taxon>
        <taxon>Tracheophyta</taxon>
        <taxon>Spermatophyta</taxon>
        <taxon>Magnoliopsida</taxon>
        <taxon>eudicotyledons</taxon>
        <taxon>Gunneridae</taxon>
        <taxon>Pentapetalae</taxon>
        <taxon>rosids</taxon>
        <taxon>fabids</taxon>
        <taxon>Fabales</taxon>
        <taxon>Fabaceae</taxon>
        <taxon>Papilionoideae</taxon>
        <taxon>50 kb inversion clade</taxon>
        <taxon>dalbergioids sensu lato</taxon>
        <taxon>Dalbergieae</taxon>
        <taxon>Pterocarpus clade</taxon>
        <taxon>Stylosanthes</taxon>
    </lineage>
</organism>
<name>A0ABU6XFN1_9FABA</name>
<accession>A0ABU6XFN1</accession>
<reference evidence="1 2" key="1">
    <citation type="journal article" date="2023" name="Plants (Basel)">
        <title>Bridging the Gap: Combining Genomics and Transcriptomics Approaches to Understand Stylosanthes scabra, an Orphan Legume from the Brazilian Caatinga.</title>
        <authorList>
            <person name="Ferreira-Neto J.R.C."/>
            <person name="da Silva M.D."/>
            <person name="Binneck E."/>
            <person name="de Melo N.F."/>
            <person name="da Silva R.H."/>
            <person name="de Melo A.L.T.M."/>
            <person name="Pandolfi V."/>
            <person name="Bustamante F.O."/>
            <person name="Brasileiro-Vidal A.C."/>
            <person name="Benko-Iseppon A.M."/>
        </authorList>
    </citation>
    <scope>NUCLEOTIDE SEQUENCE [LARGE SCALE GENOMIC DNA]</scope>
    <source>
        <tissue evidence="1">Leaves</tissue>
    </source>
</reference>
<evidence type="ECO:0000313" key="1">
    <source>
        <dbReference type="EMBL" id="MED6196626.1"/>
    </source>
</evidence>
<sequence length="63" mass="6866">MPEILSEFRSYTGKSAGSQVIQRETGSRLGLVIGNHVWATLRRGPSVACFLACLALFELGQLE</sequence>
<protein>
    <submittedName>
        <fullName evidence="1">Uncharacterized protein</fullName>
    </submittedName>
</protein>
<dbReference type="Proteomes" id="UP001341840">
    <property type="component" value="Unassembled WGS sequence"/>
</dbReference>
<gene>
    <name evidence="1" type="ORF">PIB30_049270</name>
</gene>
<dbReference type="EMBL" id="JASCZI010211778">
    <property type="protein sequence ID" value="MED6196626.1"/>
    <property type="molecule type" value="Genomic_DNA"/>
</dbReference>
<keyword evidence="2" id="KW-1185">Reference proteome</keyword>
<proteinExistence type="predicted"/>
<evidence type="ECO:0000313" key="2">
    <source>
        <dbReference type="Proteomes" id="UP001341840"/>
    </source>
</evidence>
<comment type="caution">
    <text evidence="1">The sequence shown here is derived from an EMBL/GenBank/DDBJ whole genome shotgun (WGS) entry which is preliminary data.</text>
</comment>